<keyword evidence="5" id="KW-1185">Reference proteome</keyword>
<keyword evidence="1" id="KW-0547">Nucleotide-binding</keyword>
<evidence type="ECO:0000256" key="2">
    <source>
        <dbReference type="ARBA" id="ARBA00022840"/>
    </source>
</evidence>
<dbReference type="CDD" id="cd01991">
    <property type="entry name" value="Asn_synthase_B_C"/>
    <property type="match status" value="1"/>
</dbReference>
<organism evidence="4 5">
    <name type="scientific">Elysia marginata</name>
    <dbReference type="NCBI Taxonomy" id="1093978"/>
    <lineage>
        <taxon>Eukaryota</taxon>
        <taxon>Metazoa</taxon>
        <taxon>Spiralia</taxon>
        <taxon>Lophotrochozoa</taxon>
        <taxon>Mollusca</taxon>
        <taxon>Gastropoda</taxon>
        <taxon>Heterobranchia</taxon>
        <taxon>Euthyneura</taxon>
        <taxon>Panpulmonata</taxon>
        <taxon>Sacoglossa</taxon>
        <taxon>Placobranchoidea</taxon>
        <taxon>Plakobranchidae</taxon>
        <taxon>Elysia</taxon>
    </lineage>
</organism>
<dbReference type="Proteomes" id="UP000762676">
    <property type="component" value="Unassembled WGS sequence"/>
</dbReference>
<dbReference type="Gene3D" id="3.40.50.620">
    <property type="entry name" value="HUPs"/>
    <property type="match status" value="1"/>
</dbReference>
<evidence type="ECO:0000259" key="3">
    <source>
        <dbReference type="Pfam" id="PF00733"/>
    </source>
</evidence>
<dbReference type="EMBL" id="BMAT01014006">
    <property type="protein sequence ID" value="GFS24705.1"/>
    <property type="molecule type" value="Genomic_DNA"/>
</dbReference>
<dbReference type="PANTHER" id="PTHR11772">
    <property type="entry name" value="ASPARAGINE SYNTHETASE"/>
    <property type="match status" value="1"/>
</dbReference>
<gene>
    <name evidence="4" type="ORF">ElyMa_007010000</name>
</gene>
<dbReference type="PANTHER" id="PTHR11772:SF2">
    <property type="entry name" value="ASPARAGINE SYNTHETASE [GLUTAMINE-HYDROLYZING]"/>
    <property type="match status" value="1"/>
</dbReference>
<evidence type="ECO:0000313" key="4">
    <source>
        <dbReference type="EMBL" id="GFS24705.1"/>
    </source>
</evidence>
<evidence type="ECO:0000313" key="5">
    <source>
        <dbReference type="Proteomes" id="UP000762676"/>
    </source>
</evidence>
<dbReference type="InterPro" id="IPR050795">
    <property type="entry name" value="Asn_Synthetase"/>
</dbReference>
<dbReference type="SUPFAM" id="SSF52402">
    <property type="entry name" value="Adenine nucleotide alpha hydrolases-like"/>
    <property type="match status" value="1"/>
</dbReference>
<comment type="caution">
    <text evidence="4">The sequence shown here is derived from an EMBL/GenBank/DDBJ whole genome shotgun (WGS) entry which is preliminary data.</text>
</comment>
<dbReference type="GO" id="GO:0004066">
    <property type="term" value="F:asparagine synthase (glutamine-hydrolyzing) activity"/>
    <property type="evidence" value="ECO:0007669"/>
    <property type="project" value="InterPro"/>
</dbReference>
<name>A0AAV4JQP7_9GAST</name>
<accession>A0AAV4JQP7</accession>
<proteinExistence type="predicted"/>
<dbReference type="Pfam" id="PF00733">
    <property type="entry name" value="Asn_synthase"/>
    <property type="match status" value="1"/>
</dbReference>
<sequence>MGIKVVLSGEGADEIFGGYLYFKNAPSYKDFQKETIDRVQKLSTADCLRADKSTMAHGLEARVPFLDKSFLDMAMSIRPEDKHPETYNGIEKYILRKAFDDRDNPFLPDEVLWRQKEQFSDGVGYSWIDTLIDHCKSQVSDETFSKATEQFPINTPKSKEAYYYRTIFNKHYPQDSATLSVKRWVPKWQENQDPSGLFVCAQDKKVPDTDKDKYAPIKLKLNEDGSKYARFLFFTQVQAGMKKLGTENSQPYYKLRRTRMVVFGQFSPKFLFLFHVGTHGYNAQNAGLGGKGGGDIFINDAWGEYMVLDKKLYIGAGLHFWGAISRQQRTSTFTFLAMDGFTPGWLNLGRSGTFVREFGVYAKGTLGKLQYAVSMNDAFNKYVVNSGTELDAKKSKYAGAYLANQLGEGGARFNYTARLEYQLWDAEGDKLPFKAGSKISKKSNVFNLGAGVWMQPKAAVLLKEGSSIKTVQSVTKANFQDNIKFEDAMHFSADAFLDKNGLTAYAMYLKTDYGKGAKLDNKFDNIFFTGSHFFGKLGYLLTDDKKINLQPYVTYQYMSRDGYDKSGRELKLGVSLFHLGFHLKTTLEFQSFTAPALNTAEVKDATNSFHIQMQFVM</sequence>
<dbReference type="GO" id="GO:0005829">
    <property type="term" value="C:cytosol"/>
    <property type="evidence" value="ECO:0007669"/>
    <property type="project" value="TreeGrafter"/>
</dbReference>
<keyword evidence="2" id="KW-0067">ATP-binding</keyword>
<dbReference type="InterPro" id="IPR014729">
    <property type="entry name" value="Rossmann-like_a/b/a_fold"/>
</dbReference>
<dbReference type="AlphaFoldDB" id="A0AAV4JQP7"/>
<reference evidence="4 5" key="1">
    <citation type="journal article" date="2021" name="Elife">
        <title>Chloroplast acquisition without the gene transfer in kleptoplastic sea slugs, Plakobranchus ocellatus.</title>
        <authorList>
            <person name="Maeda T."/>
            <person name="Takahashi S."/>
            <person name="Yoshida T."/>
            <person name="Shimamura S."/>
            <person name="Takaki Y."/>
            <person name="Nagai Y."/>
            <person name="Toyoda A."/>
            <person name="Suzuki Y."/>
            <person name="Arimoto A."/>
            <person name="Ishii H."/>
            <person name="Satoh N."/>
            <person name="Nishiyama T."/>
            <person name="Hasebe M."/>
            <person name="Maruyama T."/>
            <person name="Minagawa J."/>
            <person name="Obokata J."/>
            <person name="Shigenobu S."/>
        </authorList>
    </citation>
    <scope>NUCLEOTIDE SEQUENCE [LARGE SCALE GENOMIC DNA]</scope>
</reference>
<dbReference type="GO" id="GO:0005524">
    <property type="term" value="F:ATP binding"/>
    <property type="evidence" value="ECO:0007669"/>
    <property type="project" value="UniProtKB-KW"/>
</dbReference>
<dbReference type="InterPro" id="IPR001962">
    <property type="entry name" value="Asn_synthase"/>
</dbReference>
<protein>
    <submittedName>
        <fullName evidence="4">Asparagine synthetase B</fullName>
    </submittedName>
</protein>
<evidence type="ECO:0000256" key="1">
    <source>
        <dbReference type="ARBA" id="ARBA00022741"/>
    </source>
</evidence>
<feature type="domain" description="Asparagine synthetase" evidence="3">
    <location>
        <begin position="25"/>
        <end position="184"/>
    </location>
</feature>
<dbReference type="GO" id="GO:0006529">
    <property type="term" value="P:asparagine biosynthetic process"/>
    <property type="evidence" value="ECO:0007669"/>
    <property type="project" value="InterPro"/>
</dbReference>